<dbReference type="InterPro" id="IPR035897">
    <property type="entry name" value="Toll_tir_struct_dom_sf"/>
</dbReference>
<evidence type="ECO:0000256" key="4">
    <source>
        <dbReference type="SAM" id="MobiDB-lite"/>
    </source>
</evidence>
<dbReference type="InterPro" id="IPR011057">
    <property type="entry name" value="Mss4-like_sf"/>
</dbReference>
<protein>
    <recommendedName>
        <fullName evidence="5">CENP-V/GFA domain-containing protein</fullName>
    </recommendedName>
</protein>
<comment type="caution">
    <text evidence="7">The sequence shown here is derived from an EMBL/GenBank/DDBJ whole genome shotgun (WGS) entry which is preliminary data.</text>
</comment>
<feature type="compositionally biased region" description="Basic and acidic residues" evidence="4">
    <location>
        <begin position="148"/>
        <end position="157"/>
    </location>
</feature>
<feature type="region of interest" description="Disordered" evidence="4">
    <location>
        <begin position="136"/>
        <end position="157"/>
    </location>
</feature>
<sequence length="873" mass="100518">MDKTRLPVLTGGCQCGNIRYALFAKPEKFDVCHCRMCQKAVGGPYAALAVSSLSNFAWTRGTPSSFASSSMATRGFCSNCGTPLFYLNNKDESIELTSGSFDRPIDLGPPRTQTGIENCLKWAVIKDLPTRSTDEIKYPPAEMNNYQHPDDETSDKPKMSSLINENIITVEQLNATEKLEYDYDKIANITFNCEKFMNEPNPYPEMLFTIQTTIKECIDSNCLVSSPNLLKSLSEFIQEKLCIKIFLDNNSSYAHQIFKIYFDTLNISVLIINLQNECYTHLIEIIVYVVTEACLYIRVTNNDIHDEQLLFVAILNYIDNLIEKSYLFLELIWNLTDETILIPKFTQTGYPQAVLKWVRIENLTSKLYISLLNIIHNLARHDDGADELSRYDGINILKMLQTKSIVQTDNEMSLLCSMSLALISTPEQIKNNNQFMNKILDQLLQTVIDASLSDDYSDKEGYHISEPLAVFVQLFIDDHILDYVLQHQVPVIILSSVQLFSNLLIRFCSLTDNDLKAQLTCLALFNILWSISFHEEYKEELRQNIRLIGIIKNYDGVMNIQYTSKHMANVKKASDGILCNILGETTLMSEIKTNATKPVIMISYSHANDMFCRTIFDHLHQRQQFNIWIDFLHCRTGDLWEEIANGMERAQVILCLLSESYFQSKSCRQEFTYATDGLKKPIVPVRIENFTPKGWLGIRTTNMKYVRFKNPQQPENNKISELIDMISATLLSEGTPNSPASEQCQKSSITSVDSHSQLLQETPGDNYTINQESVDTWSINDITQWFDQNHILSEIKNLYQFQNGTEMLLYSEFLLPDNEEWKNQYRRYSLRFKKKFGDAELPEHEFVRFVVAMRRLYHTEWNKQQIVPSCTII</sequence>
<dbReference type="GO" id="GO:0016846">
    <property type="term" value="F:carbon-sulfur lyase activity"/>
    <property type="evidence" value="ECO:0007669"/>
    <property type="project" value="InterPro"/>
</dbReference>
<evidence type="ECO:0000313" key="8">
    <source>
        <dbReference type="Proteomes" id="UP000682733"/>
    </source>
</evidence>
<dbReference type="PANTHER" id="PTHR46270:SF2">
    <property type="entry name" value="TIR DOMAIN-CONTAINING PROTEIN"/>
    <property type="match status" value="1"/>
</dbReference>
<evidence type="ECO:0000259" key="5">
    <source>
        <dbReference type="PROSITE" id="PS51891"/>
    </source>
</evidence>
<dbReference type="EMBL" id="CAJOBA010005757">
    <property type="protein sequence ID" value="CAF3753797.1"/>
    <property type="molecule type" value="Genomic_DNA"/>
</dbReference>
<feature type="domain" description="CENP-V/GFA" evidence="5">
    <location>
        <begin position="9"/>
        <end position="147"/>
    </location>
</feature>
<keyword evidence="2" id="KW-0479">Metal-binding</keyword>
<proteinExistence type="inferred from homology"/>
<evidence type="ECO:0000256" key="2">
    <source>
        <dbReference type="ARBA" id="ARBA00022723"/>
    </source>
</evidence>
<dbReference type="Proteomes" id="UP000677228">
    <property type="component" value="Unassembled WGS sequence"/>
</dbReference>
<comment type="similarity">
    <text evidence="1">Belongs to the Gfa family.</text>
</comment>
<dbReference type="SUPFAM" id="SSF52200">
    <property type="entry name" value="Toll/Interleukin receptor TIR domain"/>
    <property type="match status" value="1"/>
</dbReference>
<dbReference type="InterPro" id="IPR000157">
    <property type="entry name" value="TIR_dom"/>
</dbReference>
<accession>A0A8S2IKR5</accession>
<evidence type="ECO:0000256" key="3">
    <source>
        <dbReference type="ARBA" id="ARBA00022833"/>
    </source>
</evidence>
<dbReference type="PROSITE" id="PS51891">
    <property type="entry name" value="CENP_V_GFA"/>
    <property type="match status" value="1"/>
</dbReference>
<gene>
    <name evidence="6" type="ORF">OVA965_LOCUS13699</name>
    <name evidence="7" type="ORF">TMI583_LOCUS13702</name>
</gene>
<dbReference type="SUPFAM" id="SSF51316">
    <property type="entry name" value="Mss4-like"/>
    <property type="match status" value="1"/>
</dbReference>
<dbReference type="AlphaFoldDB" id="A0A8S2IKR5"/>
<dbReference type="EMBL" id="CAJNOK010005751">
    <property type="protein sequence ID" value="CAF0983326.1"/>
    <property type="molecule type" value="Genomic_DNA"/>
</dbReference>
<dbReference type="Proteomes" id="UP000682733">
    <property type="component" value="Unassembled WGS sequence"/>
</dbReference>
<reference evidence="7" key="1">
    <citation type="submission" date="2021-02" db="EMBL/GenBank/DDBJ databases">
        <authorList>
            <person name="Nowell W R."/>
        </authorList>
    </citation>
    <scope>NUCLEOTIDE SEQUENCE</scope>
</reference>
<dbReference type="GO" id="GO:0046872">
    <property type="term" value="F:metal ion binding"/>
    <property type="evidence" value="ECO:0007669"/>
    <property type="project" value="UniProtKB-KW"/>
</dbReference>
<dbReference type="Pfam" id="PF13676">
    <property type="entry name" value="TIR_2"/>
    <property type="match status" value="1"/>
</dbReference>
<keyword evidence="3" id="KW-0862">Zinc</keyword>
<dbReference type="Gene3D" id="3.90.1590.10">
    <property type="entry name" value="glutathione-dependent formaldehyde- activating enzyme (gfa)"/>
    <property type="match status" value="1"/>
</dbReference>
<dbReference type="Pfam" id="PF04828">
    <property type="entry name" value="GFA"/>
    <property type="match status" value="1"/>
</dbReference>
<name>A0A8S2IKR5_9BILA</name>
<evidence type="ECO:0000256" key="1">
    <source>
        <dbReference type="ARBA" id="ARBA00005495"/>
    </source>
</evidence>
<organism evidence="7 8">
    <name type="scientific">Didymodactylos carnosus</name>
    <dbReference type="NCBI Taxonomy" id="1234261"/>
    <lineage>
        <taxon>Eukaryota</taxon>
        <taxon>Metazoa</taxon>
        <taxon>Spiralia</taxon>
        <taxon>Gnathifera</taxon>
        <taxon>Rotifera</taxon>
        <taxon>Eurotatoria</taxon>
        <taxon>Bdelloidea</taxon>
        <taxon>Philodinida</taxon>
        <taxon>Philodinidae</taxon>
        <taxon>Didymodactylos</taxon>
    </lineage>
</organism>
<dbReference type="PANTHER" id="PTHR46270">
    <property type="entry name" value="ARMADILLO-TYPE FOLD-RELATED"/>
    <property type="match status" value="1"/>
</dbReference>
<evidence type="ECO:0000313" key="6">
    <source>
        <dbReference type="EMBL" id="CAF0983326.1"/>
    </source>
</evidence>
<evidence type="ECO:0000313" key="7">
    <source>
        <dbReference type="EMBL" id="CAF3753797.1"/>
    </source>
</evidence>
<dbReference type="GO" id="GO:0007165">
    <property type="term" value="P:signal transduction"/>
    <property type="evidence" value="ECO:0007669"/>
    <property type="project" value="InterPro"/>
</dbReference>
<dbReference type="Gene3D" id="3.40.50.10140">
    <property type="entry name" value="Toll/interleukin-1 receptor homology (TIR) domain"/>
    <property type="match status" value="1"/>
</dbReference>
<dbReference type="InterPro" id="IPR006913">
    <property type="entry name" value="CENP-V/GFA"/>
</dbReference>